<proteinExistence type="predicted"/>
<gene>
    <name evidence="3" type="ORF">AABB24_014614</name>
</gene>
<feature type="non-terminal residue" evidence="3">
    <location>
        <position position="1"/>
    </location>
</feature>
<sequence length="102" mass="11610">DDNTEGFQTSFYSAISLLPAKLPFFSSPAFCPIFLFHFAFLLSFFFLCFHIIFLQEFWLNFVTLGSTGRRMLHGQNSYVESSSSSPMHQTVDPSQFGSDESN</sequence>
<reference evidence="3 4" key="1">
    <citation type="submission" date="2024-05" db="EMBL/GenBank/DDBJ databases">
        <title>De novo assembly of an allotetraploid wild potato.</title>
        <authorList>
            <person name="Hosaka A.J."/>
        </authorList>
    </citation>
    <scope>NUCLEOTIDE SEQUENCE [LARGE SCALE GENOMIC DNA]</scope>
    <source>
        <tissue evidence="3">Young leaves</tissue>
    </source>
</reference>
<keyword evidence="2" id="KW-1133">Transmembrane helix</keyword>
<evidence type="ECO:0000313" key="4">
    <source>
        <dbReference type="Proteomes" id="UP001627284"/>
    </source>
</evidence>
<evidence type="ECO:0000256" key="1">
    <source>
        <dbReference type="SAM" id="MobiDB-lite"/>
    </source>
</evidence>
<keyword evidence="2" id="KW-0812">Transmembrane</keyword>
<dbReference type="AlphaFoldDB" id="A0ABD2U2F8"/>
<name>A0ABD2U2F8_9SOLN</name>
<dbReference type="EMBL" id="JBJKTR010000008">
    <property type="protein sequence ID" value="KAL3361833.1"/>
    <property type="molecule type" value="Genomic_DNA"/>
</dbReference>
<keyword evidence="2" id="KW-0472">Membrane</keyword>
<dbReference type="EMBL" id="JBJKTR010000008">
    <property type="protein sequence ID" value="KAL3361832.1"/>
    <property type="molecule type" value="Genomic_DNA"/>
</dbReference>
<comment type="caution">
    <text evidence="3">The sequence shown here is derived from an EMBL/GenBank/DDBJ whole genome shotgun (WGS) entry which is preliminary data.</text>
</comment>
<evidence type="ECO:0000256" key="2">
    <source>
        <dbReference type="SAM" id="Phobius"/>
    </source>
</evidence>
<keyword evidence="4" id="KW-1185">Reference proteome</keyword>
<dbReference type="Proteomes" id="UP001627284">
    <property type="component" value="Unassembled WGS sequence"/>
</dbReference>
<evidence type="ECO:0000313" key="3">
    <source>
        <dbReference type="EMBL" id="KAL3361832.1"/>
    </source>
</evidence>
<accession>A0ABD2U2F8</accession>
<feature type="transmembrane region" description="Helical" evidence="2">
    <location>
        <begin position="33"/>
        <end position="54"/>
    </location>
</feature>
<feature type="region of interest" description="Disordered" evidence="1">
    <location>
        <begin position="77"/>
        <end position="102"/>
    </location>
</feature>
<organism evidence="3 4">
    <name type="scientific">Solanum stoloniferum</name>
    <dbReference type="NCBI Taxonomy" id="62892"/>
    <lineage>
        <taxon>Eukaryota</taxon>
        <taxon>Viridiplantae</taxon>
        <taxon>Streptophyta</taxon>
        <taxon>Embryophyta</taxon>
        <taxon>Tracheophyta</taxon>
        <taxon>Spermatophyta</taxon>
        <taxon>Magnoliopsida</taxon>
        <taxon>eudicotyledons</taxon>
        <taxon>Gunneridae</taxon>
        <taxon>Pentapetalae</taxon>
        <taxon>asterids</taxon>
        <taxon>lamiids</taxon>
        <taxon>Solanales</taxon>
        <taxon>Solanaceae</taxon>
        <taxon>Solanoideae</taxon>
        <taxon>Solaneae</taxon>
        <taxon>Solanum</taxon>
    </lineage>
</organism>
<protein>
    <submittedName>
        <fullName evidence="3">Uncharacterized protein</fullName>
    </submittedName>
</protein>